<dbReference type="PROSITE" id="PS50893">
    <property type="entry name" value="ABC_TRANSPORTER_2"/>
    <property type="match status" value="1"/>
</dbReference>
<dbReference type="GO" id="GO:0005524">
    <property type="term" value="F:ATP binding"/>
    <property type="evidence" value="ECO:0007669"/>
    <property type="project" value="UniProtKB-KW"/>
</dbReference>
<gene>
    <name evidence="5" type="ORF">ICC18_29740</name>
</gene>
<dbReference type="PANTHER" id="PTHR43776:SF8">
    <property type="entry name" value="ABC TRANSPORTER, ATP-BINDING PROTEIN"/>
    <property type="match status" value="1"/>
</dbReference>
<dbReference type="Pfam" id="PF00005">
    <property type="entry name" value="ABC_tran"/>
    <property type="match status" value="1"/>
</dbReference>
<sequence>MSLLQLRNISKSYPKQTGLWKKNEALQVLEDISFELEEGECLGIVGESGSGKSTLCKLILGLEKPSGGMIRFHGADWHQTSPKQQHTLRRNLQAVFQDSYHALNPRMKAGQIISEPIRNYERLSAREMKIRQVELLEAVGLGEEDLNKFPHQFSGGQQQRLNIARALALRPKLIVFDEAVSSLDVLIQAQILELLQDLADNYGLAYIFVTHDIKAACFISDRLIVMDQGRIVERLDNMAHIEELRHPASRRLLDSRLAEHPGDRMQG</sequence>
<dbReference type="GO" id="GO:0055085">
    <property type="term" value="P:transmembrane transport"/>
    <property type="evidence" value="ECO:0007669"/>
    <property type="project" value="UniProtKB-ARBA"/>
</dbReference>
<protein>
    <submittedName>
        <fullName evidence="5">ABC transporter ATP-binding protein</fullName>
    </submittedName>
</protein>
<proteinExistence type="predicted"/>
<dbReference type="AlphaFoldDB" id="A0A926QLS9"/>
<dbReference type="GO" id="GO:0016887">
    <property type="term" value="F:ATP hydrolysis activity"/>
    <property type="evidence" value="ECO:0007669"/>
    <property type="project" value="InterPro"/>
</dbReference>
<evidence type="ECO:0000259" key="4">
    <source>
        <dbReference type="PROSITE" id="PS50893"/>
    </source>
</evidence>
<dbReference type="InterPro" id="IPR003593">
    <property type="entry name" value="AAA+_ATPase"/>
</dbReference>
<keyword evidence="6" id="KW-1185">Reference proteome</keyword>
<reference evidence="5" key="1">
    <citation type="submission" date="2020-09" db="EMBL/GenBank/DDBJ databases">
        <title>Draft Genome Sequence of Paenibacillus sp. WST5.</title>
        <authorList>
            <person name="Bao Z."/>
        </authorList>
    </citation>
    <scope>NUCLEOTIDE SEQUENCE</scope>
    <source>
        <strain evidence="5">WST5</strain>
    </source>
</reference>
<organism evidence="5 6">
    <name type="scientific">Paenibacillus sedimenti</name>
    <dbReference type="NCBI Taxonomy" id="2770274"/>
    <lineage>
        <taxon>Bacteria</taxon>
        <taxon>Bacillati</taxon>
        <taxon>Bacillota</taxon>
        <taxon>Bacilli</taxon>
        <taxon>Bacillales</taxon>
        <taxon>Paenibacillaceae</taxon>
        <taxon>Paenibacillus</taxon>
    </lineage>
</organism>
<evidence type="ECO:0000256" key="2">
    <source>
        <dbReference type="ARBA" id="ARBA00022741"/>
    </source>
</evidence>
<dbReference type="InterPro" id="IPR017871">
    <property type="entry name" value="ABC_transporter-like_CS"/>
</dbReference>
<dbReference type="RefSeq" id="WP_188178014.1">
    <property type="nucleotide sequence ID" value="NZ_JACVVD010000017.1"/>
</dbReference>
<evidence type="ECO:0000256" key="1">
    <source>
        <dbReference type="ARBA" id="ARBA00022448"/>
    </source>
</evidence>
<dbReference type="PANTHER" id="PTHR43776">
    <property type="entry name" value="TRANSPORT ATP-BINDING PROTEIN"/>
    <property type="match status" value="1"/>
</dbReference>
<keyword evidence="3 5" id="KW-0067">ATP-binding</keyword>
<keyword evidence="1" id="KW-0813">Transport</keyword>
<dbReference type="Proteomes" id="UP000650466">
    <property type="component" value="Unassembled WGS sequence"/>
</dbReference>
<dbReference type="InterPro" id="IPR003439">
    <property type="entry name" value="ABC_transporter-like_ATP-bd"/>
</dbReference>
<evidence type="ECO:0000313" key="6">
    <source>
        <dbReference type="Proteomes" id="UP000650466"/>
    </source>
</evidence>
<dbReference type="InterPro" id="IPR027417">
    <property type="entry name" value="P-loop_NTPase"/>
</dbReference>
<feature type="domain" description="ABC transporter" evidence="4">
    <location>
        <begin position="4"/>
        <end position="253"/>
    </location>
</feature>
<comment type="caution">
    <text evidence="5">The sequence shown here is derived from an EMBL/GenBank/DDBJ whole genome shotgun (WGS) entry which is preliminary data.</text>
</comment>
<evidence type="ECO:0000256" key="3">
    <source>
        <dbReference type="ARBA" id="ARBA00022840"/>
    </source>
</evidence>
<dbReference type="EMBL" id="JACVVD010000017">
    <property type="protein sequence ID" value="MBD0384236.1"/>
    <property type="molecule type" value="Genomic_DNA"/>
</dbReference>
<evidence type="ECO:0000313" key="5">
    <source>
        <dbReference type="EMBL" id="MBD0384236.1"/>
    </source>
</evidence>
<accession>A0A926QLS9</accession>
<dbReference type="SMART" id="SM00382">
    <property type="entry name" value="AAA"/>
    <property type="match status" value="1"/>
</dbReference>
<keyword evidence="2" id="KW-0547">Nucleotide-binding</keyword>
<dbReference type="InterPro" id="IPR050319">
    <property type="entry name" value="ABC_transp_ATP-bind"/>
</dbReference>
<name>A0A926QLS9_9BACL</name>
<dbReference type="PROSITE" id="PS00211">
    <property type="entry name" value="ABC_TRANSPORTER_1"/>
    <property type="match status" value="1"/>
</dbReference>
<dbReference type="Gene3D" id="3.40.50.300">
    <property type="entry name" value="P-loop containing nucleotide triphosphate hydrolases"/>
    <property type="match status" value="1"/>
</dbReference>
<dbReference type="CDD" id="cd03257">
    <property type="entry name" value="ABC_NikE_OppD_transporters"/>
    <property type="match status" value="1"/>
</dbReference>
<dbReference type="SUPFAM" id="SSF52540">
    <property type="entry name" value="P-loop containing nucleoside triphosphate hydrolases"/>
    <property type="match status" value="1"/>
</dbReference>